<evidence type="ECO:0000313" key="2">
    <source>
        <dbReference type="EMBL" id="GFO15330.1"/>
    </source>
</evidence>
<proteinExistence type="predicted"/>
<gene>
    <name evidence="2" type="ORF">PoB_004183500</name>
</gene>
<organism evidence="2 3">
    <name type="scientific">Plakobranchus ocellatus</name>
    <dbReference type="NCBI Taxonomy" id="259542"/>
    <lineage>
        <taxon>Eukaryota</taxon>
        <taxon>Metazoa</taxon>
        <taxon>Spiralia</taxon>
        <taxon>Lophotrochozoa</taxon>
        <taxon>Mollusca</taxon>
        <taxon>Gastropoda</taxon>
        <taxon>Heterobranchia</taxon>
        <taxon>Euthyneura</taxon>
        <taxon>Panpulmonata</taxon>
        <taxon>Sacoglossa</taxon>
        <taxon>Placobranchoidea</taxon>
        <taxon>Plakobranchidae</taxon>
        <taxon>Plakobranchus</taxon>
    </lineage>
</organism>
<evidence type="ECO:0000313" key="3">
    <source>
        <dbReference type="Proteomes" id="UP000735302"/>
    </source>
</evidence>
<sequence>MRLTEDRFVWRNIIANLRYRQGDLKLSGPRRARPSVVVDSDSNPRQTEFCRSQGGFSRDCAIKRRENNTSKASSTCGSLGKS</sequence>
<keyword evidence="3" id="KW-1185">Reference proteome</keyword>
<reference evidence="2 3" key="1">
    <citation type="journal article" date="2021" name="Elife">
        <title>Chloroplast acquisition without the gene transfer in kleptoplastic sea slugs, Plakobranchus ocellatus.</title>
        <authorList>
            <person name="Maeda T."/>
            <person name="Takahashi S."/>
            <person name="Yoshida T."/>
            <person name="Shimamura S."/>
            <person name="Takaki Y."/>
            <person name="Nagai Y."/>
            <person name="Toyoda A."/>
            <person name="Suzuki Y."/>
            <person name="Arimoto A."/>
            <person name="Ishii H."/>
            <person name="Satoh N."/>
            <person name="Nishiyama T."/>
            <person name="Hasebe M."/>
            <person name="Maruyama T."/>
            <person name="Minagawa J."/>
            <person name="Obokata J."/>
            <person name="Shigenobu S."/>
        </authorList>
    </citation>
    <scope>NUCLEOTIDE SEQUENCE [LARGE SCALE GENOMIC DNA]</scope>
</reference>
<feature type="compositionally biased region" description="Polar residues" evidence="1">
    <location>
        <begin position="40"/>
        <end position="50"/>
    </location>
</feature>
<evidence type="ECO:0000256" key="1">
    <source>
        <dbReference type="SAM" id="MobiDB-lite"/>
    </source>
</evidence>
<comment type="caution">
    <text evidence="2">The sequence shown here is derived from an EMBL/GenBank/DDBJ whole genome shotgun (WGS) entry which is preliminary data.</text>
</comment>
<feature type="region of interest" description="Disordered" evidence="1">
    <location>
        <begin position="26"/>
        <end position="52"/>
    </location>
</feature>
<dbReference type="AlphaFoldDB" id="A0AAV4B8D3"/>
<protein>
    <submittedName>
        <fullName evidence="2">Uncharacterized protein</fullName>
    </submittedName>
</protein>
<name>A0AAV4B8D3_9GAST</name>
<dbReference type="EMBL" id="BLXT01004605">
    <property type="protein sequence ID" value="GFO15330.1"/>
    <property type="molecule type" value="Genomic_DNA"/>
</dbReference>
<dbReference type="Proteomes" id="UP000735302">
    <property type="component" value="Unassembled WGS sequence"/>
</dbReference>
<accession>A0AAV4B8D3</accession>